<dbReference type="InterPro" id="IPR029526">
    <property type="entry name" value="PGBD"/>
</dbReference>
<dbReference type="PANTHER" id="PTHR46599">
    <property type="entry name" value="PIGGYBAC TRANSPOSABLE ELEMENT-DERIVED PROTEIN 4"/>
    <property type="match status" value="1"/>
</dbReference>
<protein>
    <recommendedName>
        <fullName evidence="2">PiggyBac transposable element-derived protein domain-containing protein</fullName>
    </recommendedName>
</protein>
<name>A0AAW0MXW0_9GOBI</name>
<feature type="domain" description="PiggyBac transposable element-derived protein" evidence="2">
    <location>
        <begin position="123"/>
        <end position="213"/>
    </location>
</feature>
<evidence type="ECO:0000313" key="4">
    <source>
        <dbReference type="Proteomes" id="UP001460270"/>
    </source>
</evidence>
<gene>
    <name evidence="3" type="ORF">WMY93_027090</name>
</gene>
<accession>A0AAW0MXW0</accession>
<dbReference type="PANTHER" id="PTHR46599:SF6">
    <property type="entry name" value="DUAL SPECIFICITY PHOSPHATASE 26"/>
    <property type="match status" value="1"/>
</dbReference>
<feature type="domain" description="PiggyBac transposable element-derived protein" evidence="2">
    <location>
        <begin position="347"/>
        <end position="408"/>
    </location>
</feature>
<dbReference type="Pfam" id="PF13843">
    <property type="entry name" value="DDE_Tnp_1_7"/>
    <property type="match status" value="3"/>
</dbReference>
<feature type="compositionally biased region" description="Basic and acidic residues" evidence="1">
    <location>
        <begin position="68"/>
        <end position="78"/>
    </location>
</feature>
<keyword evidence="4" id="KW-1185">Reference proteome</keyword>
<dbReference type="AlphaFoldDB" id="A0AAW0MXW0"/>
<comment type="caution">
    <text evidence="3">The sequence shown here is derived from an EMBL/GenBank/DDBJ whole genome shotgun (WGS) entry which is preliminary data.</text>
</comment>
<dbReference type="Proteomes" id="UP001460270">
    <property type="component" value="Unassembled WGS sequence"/>
</dbReference>
<sequence length="502" mass="56878">MKRVRKYFLRRKPSLYFKILQRESLMGAKFRISRQTGARDRTASVQSLPARKDPRRLGAPPQKQPTKARPEERGKDGTVWEPVPPQSVRRGRQPSQNILRETAGPTLCARQAVIDKESAILCLLDARMLEHIRDCTVAQARLAGAHAWELSIGELKAFIALLYVRGAFSKNIEIESLWSGEWGLPFFQSMMPRSRYRDIMRHLRFDRWEERMARPQTSLPWLRMCGSAVSDQSPLSLHPIYGQQAGQYGIKFWVVAEVTTKYFLNGFSYLGKDEARPPGQRLGESVVLKLVEGRNVTVDNFFTSLSLANSLLRRNTSLVGTMNAARRELPPSAHQCAELFSSKLSAPDCRCGGDRKKKPETVCFYNKSKCGVDTLDQMARKYTVKGATRRWPLAVFYNILDLAAINAWVLFQQCTGTNISRRAFILELAKELRRDVLRAKASSNTPELQLLPHPQVAGNRRQCQINRHCKKNRTTTICHGCQKPVCGKCVAKTESRCPACAL</sequence>
<feature type="region of interest" description="Disordered" evidence="1">
    <location>
        <begin position="33"/>
        <end position="99"/>
    </location>
</feature>
<proteinExistence type="predicted"/>
<feature type="domain" description="PiggyBac transposable element-derived protein" evidence="2">
    <location>
        <begin position="242"/>
        <end position="335"/>
    </location>
</feature>
<dbReference type="EMBL" id="JBBPFD010000020">
    <property type="protein sequence ID" value="KAK7883967.1"/>
    <property type="molecule type" value="Genomic_DNA"/>
</dbReference>
<evidence type="ECO:0000313" key="3">
    <source>
        <dbReference type="EMBL" id="KAK7883967.1"/>
    </source>
</evidence>
<evidence type="ECO:0000256" key="1">
    <source>
        <dbReference type="SAM" id="MobiDB-lite"/>
    </source>
</evidence>
<organism evidence="3 4">
    <name type="scientific">Mugilogobius chulae</name>
    <name type="common">yellowstripe goby</name>
    <dbReference type="NCBI Taxonomy" id="88201"/>
    <lineage>
        <taxon>Eukaryota</taxon>
        <taxon>Metazoa</taxon>
        <taxon>Chordata</taxon>
        <taxon>Craniata</taxon>
        <taxon>Vertebrata</taxon>
        <taxon>Euteleostomi</taxon>
        <taxon>Actinopterygii</taxon>
        <taxon>Neopterygii</taxon>
        <taxon>Teleostei</taxon>
        <taxon>Neoteleostei</taxon>
        <taxon>Acanthomorphata</taxon>
        <taxon>Gobiaria</taxon>
        <taxon>Gobiiformes</taxon>
        <taxon>Gobioidei</taxon>
        <taxon>Gobiidae</taxon>
        <taxon>Gobionellinae</taxon>
        <taxon>Mugilogobius</taxon>
    </lineage>
</organism>
<reference evidence="4" key="1">
    <citation type="submission" date="2024-04" db="EMBL/GenBank/DDBJ databases">
        <title>Salinicola lusitanus LLJ914,a marine bacterium isolated from the Okinawa Trough.</title>
        <authorList>
            <person name="Li J."/>
        </authorList>
    </citation>
    <scope>NUCLEOTIDE SEQUENCE [LARGE SCALE GENOMIC DNA]</scope>
</reference>
<evidence type="ECO:0000259" key="2">
    <source>
        <dbReference type="Pfam" id="PF13843"/>
    </source>
</evidence>